<gene>
    <name evidence="2" type="ORF">NIDE3394</name>
</gene>
<keyword evidence="1" id="KW-1133">Transmembrane helix</keyword>
<keyword evidence="1" id="KW-0472">Membrane</keyword>
<protein>
    <submittedName>
        <fullName evidence="2">Uncharacterized protein</fullName>
    </submittedName>
</protein>
<name>D8PIJ3_9BACT</name>
<dbReference type="Proteomes" id="UP000001660">
    <property type="component" value="Chromosome"/>
</dbReference>
<sequence>MKVQNLEWKDETFSELDLQNQKYKRLAIGSALLFLSVVGLLIYQIIAGIK</sequence>
<dbReference type="HOGENOM" id="CLU_3115806_0_0_0"/>
<keyword evidence="3" id="KW-1185">Reference proteome</keyword>
<evidence type="ECO:0000256" key="1">
    <source>
        <dbReference type="SAM" id="Phobius"/>
    </source>
</evidence>
<dbReference type="AlphaFoldDB" id="D8PIJ3"/>
<proteinExistence type="predicted"/>
<accession>D8PIJ3</accession>
<keyword evidence="1" id="KW-0812">Transmembrane</keyword>
<reference evidence="2 3" key="1">
    <citation type="journal article" date="2010" name="Proc. Natl. Acad. Sci. U.S.A.">
        <title>A Nitrospira metagenome illuminates the physiology and evolution of globally important nitrite-oxidizing bacteria.</title>
        <authorList>
            <person name="Lucker S."/>
            <person name="Wagner M."/>
            <person name="Maixner F."/>
            <person name="Pelletier E."/>
            <person name="Koch H."/>
            <person name="Vacherie B."/>
            <person name="Rattei T."/>
            <person name="Sinninghe Damste J."/>
            <person name="Spieck E."/>
            <person name="Le Paslier D."/>
            <person name="Daims H."/>
        </authorList>
    </citation>
    <scope>NUCLEOTIDE SEQUENCE [LARGE SCALE GENOMIC DNA]</scope>
</reference>
<evidence type="ECO:0000313" key="2">
    <source>
        <dbReference type="EMBL" id="CBK43080.1"/>
    </source>
</evidence>
<organism evidence="2 3">
    <name type="scientific">Nitrospira defluvii</name>
    <dbReference type="NCBI Taxonomy" id="330214"/>
    <lineage>
        <taxon>Bacteria</taxon>
        <taxon>Pseudomonadati</taxon>
        <taxon>Nitrospirota</taxon>
        <taxon>Nitrospiria</taxon>
        <taxon>Nitrospirales</taxon>
        <taxon>Nitrospiraceae</taxon>
        <taxon>Nitrospira</taxon>
    </lineage>
</organism>
<feature type="transmembrane region" description="Helical" evidence="1">
    <location>
        <begin position="26"/>
        <end position="46"/>
    </location>
</feature>
<dbReference type="KEGG" id="nde:NIDE3394"/>
<evidence type="ECO:0000313" key="3">
    <source>
        <dbReference type="Proteomes" id="UP000001660"/>
    </source>
</evidence>
<dbReference type="EMBL" id="FP929003">
    <property type="protein sequence ID" value="CBK43080.1"/>
    <property type="molecule type" value="Genomic_DNA"/>
</dbReference>
<dbReference type="STRING" id="330214.NIDE3394"/>